<dbReference type="RefSeq" id="WP_183601694.1">
    <property type="nucleotide sequence ID" value="NZ_JACHXK010000009.1"/>
</dbReference>
<organism evidence="1 2">
    <name type="scientific">Paenibacillus phyllosphaerae</name>
    <dbReference type="NCBI Taxonomy" id="274593"/>
    <lineage>
        <taxon>Bacteria</taxon>
        <taxon>Bacillati</taxon>
        <taxon>Bacillota</taxon>
        <taxon>Bacilli</taxon>
        <taxon>Bacillales</taxon>
        <taxon>Paenibacillaceae</taxon>
        <taxon>Paenibacillus</taxon>
    </lineage>
</organism>
<dbReference type="AlphaFoldDB" id="A0A7W5B0G9"/>
<keyword evidence="2" id="KW-1185">Reference proteome</keyword>
<proteinExistence type="predicted"/>
<name>A0A7W5B0G9_9BACL</name>
<gene>
    <name evidence="1" type="ORF">FHS18_003902</name>
</gene>
<dbReference type="EMBL" id="JACHXK010000009">
    <property type="protein sequence ID" value="MBB3111834.1"/>
    <property type="molecule type" value="Genomic_DNA"/>
</dbReference>
<sequence>MKAGIFHKRYAIGVLTLALFWLIAGCGNADLETTRGEGEASMAADITPLITEFERLGYYKYTDADQLPAVKKDSISAGYVFGWEETNRDFHADAEDLAEGGVGQFLQQIEPFLTKENVPLTNIRERIEGYDYEIEVNGKGYIMYDLEDQEKEDIWELTTKRAFAMVNELLQQATSEARVYALYGGNDQRAVFLTTEMFALVQNTDLIEESEKPITP</sequence>
<protein>
    <submittedName>
        <fullName evidence="1">Uncharacterized protein</fullName>
    </submittedName>
</protein>
<evidence type="ECO:0000313" key="1">
    <source>
        <dbReference type="EMBL" id="MBB3111834.1"/>
    </source>
</evidence>
<evidence type="ECO:0000313" key="2">
    <source>
        <dbReference type="Proteomes" id="UP000570361"/>
    </source>
</evidence>
<accession>A0A7W5B0G9</accession>
<comment type="caution">
    <text evidence="1">The sequence shown here is derived from an EMBL/GenBank/DDBJ whole genome shotgun (WGS) entry which is preliminary data.</text>
</comment>
<dbReference type="PROSITE" id="PS51257">
    <property type="entry name" value="PROKAR_LIPOPROTEIN"/>
    <property type="match status" value="1"/>
</dbReference>
<reference evidence="1 2" key="1">
    <citation type="submission" date="2020-08" db="EMBL/GenBank/DDBJ databases">
        <title>Genomic Encyclopedia of Type Strains, Phase III (KMG-III): the genomes of soil and plant-associated and newly described type strains.</title>
        <authorList>
            <person name="Whitman W."/>
        </authorList>
    </citation>
    <scope>NUCLEOTIDE SEQUENCE [LARGE SCALE GENOMIC DNA]</scope>
    <source>
        <strain evidence="1 2">CECT 5862</strain>
    </source>
</reference>
<dbReference type="Proteomes" id="UP000570361">
    <property type="component" value="Unassembled WGS sequence"/>
</dbReference>